<keyword evidence="2" id="KW-1185">Reference proteome</keyword>
<dbReference type="Proteomes" id="UP000324222">
    <property type="component" value="Unassembled WGS sequence"/>
</dbReference>
<name>A0A5B7E208_PORTR</name>
<evidence type="ECO:0000313" key="1">
    <source>
        <dbReference type="EMBL" id="MPC27788.1"/>
    </source>
</evidence>
<sequence>MRHDADLQDCIVLAPDKVTLISEHKLGCVDESLIPHLTREAPRSCPQDAHTPYPRREVVRSFPVWARQPATLLQPPPVRSDNNSSVNSFYEQPRPTPIAVATSGATHITYTVLRVFPHSDILINYILQTGKVTVADQRI</sequence>
<dbReference type="EMBL" id="VSRR010001803">
    <property type="protein sequence ID" value="MPC27788.1"/>
    <property type="molecule type" value="Genomic_DNA"/>
</dbReference>
<accession>A0A5B7E208</accession>
<gene>
    <name evidence="1" type="ORF">E2C01_020971</name>
</gene>
<reference evidence="1 2" key="1">
    <citation type="submission" date="2019-05" db="EMBL/GenBank/DDBJ databases">
        <title>Another draft genome of Portunus trituberculatus and its Hox gene families provides insights of decapod evolution.</title>
        <authorList>
            <person name="Jeong J.-H."/>
            <person name="Song I."/>
            <person name="Kim S."/>
            <person name="Choi T."/>
            <person name="Kim D."/>
            <person name="Ryu S."/>
            <person name="Kim W."/>
        </authorList>
    </citation>
    <scope>NUCLEOTIDE SEQUENCE [LARGE SCALE GENOMIC DNA]</scope>
    <source>
        <tissue evidence="1">Muscle</tissue>
    </source>
</reference>
<organism evidence="1 2">
    <name type="scientific">Portunus trituberculatus</name>
    <name type="common">Swimming crab</name>
    <name type="synonym">Neptunus trituberculatus</name>
    <dbReference type="NCBI Taxonomy" id="210409"/>
    <lineage>
        <taxon>Eukaryota</taxon>
        <taxon>Metazoa</taxon>
        <taxon>Ecdysozoa</taxon>
        <taxon>Arthropoda</taxon>
        <taxon>Crustacea</taxon>
        <taxon>Multicrustacea</taxon>
        <taxon>Malacostraca</taxon>
        <taxon>Eumalacostraca</taxon>
        <taxon>Eucarida</taxon>
        <taxon>Decapoda</taxon>
        <taxon>Pleocyemata</taxon>
        <taxon>Brachyura</taxon>
        <taxon>Eubrachyura</taxon>
        <taxon>Portunoidea</taxon>
        <taxon>Portunidae</taxon>
        <taxon>Portuninae</taxon>
        <taxon>Portunus</taxon>
    </lineage>
</organism>
<protein>
    <submittedName>
        <fullName evidence="1">Uncharacterized protein</fullName>
    </submittedName>
</protein>
<dbReference type="AlphaFoldDB" id="A0A5B7E208"/>
<evidence type="ECO:0000313" key="2">
    <source>
        <dbReference type="Proteomes" id="UP000324222"/>
    </source>
</evidence>
<comment type="caution">
    <text evidence="1">The sequence shown here is derived from an EMBL/GenBank/DDBJ whole genome shotgun (WGS) entry which is preliminary data.</text>
</comment>
<proteinExistence type="predicted"/>